<name>A0AA41MX28_SCICA</name>
<evidence type="ECO:0000256" key="2">
    <source>
        <dbReference type="ARBA" id="ARBA00005292"/>
    </source>
</evidence>
<reference evidence="9" key="1">
    <citation type="submission" date="2020-03" db="EMBL/GenBank/DDBJ databases">
        <title>Studies in the Genomics of Life Span.</title>
        <authorList>
            <person name="Glass D."/>
        </authorList>
    </citation>
    <scope>NUCLEOTIDE SEQUENCE</scope>
    <source>
        <strain evidence="9">SUZIE</strain>
        <tissue evidence="9">Muscle</tissue>
    </source>
</reference>
<dbReference type="EMBL" id="JAATJV010367800">
    <property type="protein sequence ID" value="MBZ3879685.1"/>
    <property type="molecule type" value="Genomic_DNA"/>
</dbReference>
<evidence type="ECO:0000256" key="6">
    <source>
        <dbReference type="ARBA" id="ARBA00023320"/>
    </source>
</evidence>
<dbReference type="PANTHER" id="PTHR28553">
    <property type="entry name" value="NEUROPEPTIDE B"/>
    <property type="match status" value="1"/>
</dbReference>
<feature type="non-terminal residue" evidence="9">
    <location>
        <position position="1"/>
    </location>
</feature>
<dbReference type="InterPro" id="IPR013299">
    <property type="entry name" value="Neuropept_W_pre"/>
</dbReference>
<organism evidence="9 10">
    <name type="scientific">Sciurus carolinensis</name>
    <name type="common">Eastern gray squirrel</name>
    <dbReference type="NCBI Taxonomy" id="30640"/>
    <lineage>
        <taxon>Eukaryota</taxon>
        <taxon>Metazoa</taxon>
        <taxon>Chordata</taxon>
        <taxon>Craniata</taxon>
        <taxon>Vertebrata</taxon>
        <taxon>Euteleostomi</taxon>
        <taxon>Mammalia</taxon>
        <taxon>Eutheria</taxon>
        <taxon>Euarchontoglires</taxon>
        <taxon>Glires</taxon>
        <taxon>Rodentia</taxon>
        <taxon>Sciuromorpha</taxon>
        <taxon>Sciuridae</taxon>
        <taxon>Sciurinae</taxon>
        <taxon>Sciurini</taxon>
        <taxon>Sciurus</taxon>
    </lineage>
</organism>
<feature type="transmembrane region" description="Helical" evidence="8">
    <location>
        <begin position="20"/>
        <end position="42"/>
    </location>
</feature>
<sequence>NLTTLAWCPGVRGRGPGAPVIRPLLALLLLLLLLPLPAGAWYKHVASPRYHTVGRAAGLLMGLRRSPYVWRRELAPAAGTLTWESLAPAPAAGNALLLLPSRVREMWRARRRSSGAGLPVRASQSQRNPEPVPGAGPRLDLPPWAAEESARDFGEMSLAQPWSLQKIAFAGPRLVQDHPESTPDQRRPVPNPLM</sequence>
<evidence type="ECO:0000256" key="8">
    <source>
        <dbReference type="SAM" id="Phobius"/>
    </source>
</evidence>
<evidence type="ECO:0000256" key="3">
    <source>
        <dbReference type="ARBA" id="ARBA00022525"/>
    </source>
</evidence>
<dbReference type="PRINTS" id="PR01890">
    <property type="entry name" value="PPNRPEPTIDEW"/>
</dbReference>
<keyword evidence="8" id="KW-0472">Membrane</keyword>
<gene>
    <name evidence="9" type="ORF">SUZIE_154170</name>
</gene>
<evidence type="ECO:0000256" key="7">
    <source>
        <dbReference type="SAM" id="MobiDB-lite"/>
    </source>
</evidence>
<comment type="caution">
    <text evidence="9">The sequence shown here is derived from an EMBL/GenBank/DDBJ whole genome shotgun (WGS) entry which is preliminary data.</text>
</comment>
<comment type="subcellular location">
    <subcellularLocation>
        <location evidence="1">Secreted</location>
    </subcellularLocation>
</comment>
<keyword evidence="8" id="KW-0812">Transmembrane</keyword>
<dbReference type="Proteomes" id="UP001166674">
    <property type="component" value="Unassembled WGS sequence"/>
</dbReference>
<evidence type="ECO:0000313" key="10">
    <source>
        <dbReference type="Proteomes" id="UP001166674"/>
    </source>
</evidence>
<keyword evidence="4" id="KW-0165">Cleavage on pair of basic residues</keyword>
<dbReference type="Pfam" id="PF15180">
    <property type="entry name" value="NPBW"/>
    <property type="match status" value="1"/>
</dbReference>
<dbReference type="GO" id="GO:0005576">
    <property type="term" value="C:extracellular region"/>
    <property type="evidence" value="ECO:0007669"/>
    <property type="project" value="UniProtKB-SubCell"/>
</dbReference>
<evidence type="ECO:0000313" key="9">
    <source>
        <dbReference type="EMBL" id="MBZ3879685.1"/>
    </source>
</evidence>
<dbReference type="AlphaFoldDB" id="A0AA41MX28"/>
<evidence type="ECO:0000256" key="5">
    <source>
        <dbReference type="ARBA" id="ARBA00022729"/>
    </source>
</evidence>
<comment type="similarity">
    <text evidence="2">Belongs to the neuropeptide B/W family.</text>
</comment>
<dbReference type="GO" id="GO:0001664">
    <property type="term" value="F:G protein-coupled receptor binding"/>
    <property type="evidence" value="ECO:0007669"/>
    <property type="project" value="InterPro"/>
</dbReference>
<keyword evidence="6 9" id="KW-0527">Neuropeptide</keyword>
<evidence type="ECO:0000256" key="4">
    <source>
        <dbReference type="ARBA" id="ARBA00022685"/>
    </source>
</evidence>
<keyword evidence="8" id="KW-1133">Transmembrane helix</keyword>
<feature type="region of interest" description="Disordered" evidence="7">
    <location>
        <begin position="114"/>
        <end position="146"/>
    </location>
</feature>
<accession>A0AA41MX28</accession>
<protein>
    <submittedName>
        <fullName evidence="9">Neuropeptide W</fullName>
    </submittedName>
</protein>
<dbReference type="PANTHER" id="PTHR28553:SF2">
    <property type="entry name" value="NEUROPEPTIDE W"/>
    <property type="match status" value="1"/>
</dbReference>
<evidence type="ECO:0000256" key="1">
    <source>
        <dbReference type="ARBA" id="ARBA00004613"/>
    </source>
</evidence>
<dbReference type="PRINTS" id="PR01888">
    <property type="entry name" value="NROPEPTIDEBW"/>
</dbReference>
<proteinExistence type="inferred from homology"/>
<keyword evidence="3" id="KW-0964">Secreted</keyword>
<dbReference type="GO" id="GO:0007218">
    <property type="term" value="P:neuropeptide signaling pathway"/>
    <property type="evidence" value="ECO:0007669"/>
    <property type="project" value="UniProtKB-KW"/>
</dbReference>
<keyword evidence="10" id="KW-1185">Reference proteome</keyword>
<keyword evidence="5" id="KW-0732">Signal</keyword>
<feature type="compositionally biased region" description="Basic and acidic residues" evidence="7">
    <location>
        <begin position="175"/>
        <end position="187"/>
    </location>
</feature>
<dbReference type="GO" id="GO:0007631">
    <property type="term" value="P:feeding behavior"/>
    <property type="evidence" value="ECO:0007669"/>
    <property type="project" value="TreeGrafter"/>
</dbReference>
<dbReference type="InterPro" id="IPR013297">
    <property type="entry name" value="Neuropept_BW_pre"/>
</dbReference>
<feature type="region of interest" description="Disordered" evidence="7">
    <location>
        <begin position="170"/>
        <end position="194"/>
    </location>
</feature>